<evidence type="ECO:0000256" key="1">
    <source>
        <dbReference type="SAM" id="SignalP"/>
    </source>
</evidence>
<accession>A0A918YMT0</accession>
<organism evidence="2 3">
    <name type="scientific">Streptomyces alanosinicus</name>
    <dbReference type="NCBI Taxonomy" id="68171"/>
    <lineage>
        <taxon>Bacteria</taxon>
        <taxon>Bacillati</taxon>
        <taxon>Actinomycetota</taxon>
        <taxon>Actinomycetes</taxon>
        <taxon>Kitasatosporales</taxon>
        <taxon>Streptomycetaceae</taxon>
        <taxon>Streptomyces</taxon>
    </lineage>
</organism>
<gene>
    <name evidence="2" type="ORF">GCM10010339_56930</name>
</gene>
<dbReference type="RefSeq" id="WP_189956486.1">
    <property type="nucleotide sequence ID" value="NZ_BMVG01000016.1"/>
</dbReference>
<reference evidence="2" key="1">
    <citation type="journal article" date="2014" name="Int. J. Syst. Evol. Microbiol.">
        <title>Complete genome sequence of Corynebacterium casei LMG S-19264T (=DSM 44701T), isolated from a smear-ripened cheese.</title>
        <authorList>
            <consortium name="US DOE Joint Genome Institute (JGI-PGF)"/>
            <person name="Walter F."/>
            <person name="Albersmeier A."/>
            <person name="Kalinowski J."/>
            <person name="Ruckert C."/>
        </authorList>
    </citation>
    <scope>NUCLEOTIDE SEQUENCE</scope>
    <source>
        <strain evidence="2">JCM 4714</strain>
    </source>
</reference>
<reference evidence="2" key="2">
    <citation type="submission" date="2020-09" db="EMBL/GenBank/DDBJ databases">
        <authorList>
            <person name="Sun Q."/>
            <person name="Ohkuma M."/>
        </authorList>
    </citation>
    <scope>NUCLEOTIDE SEQUENCE</scope>
    <source>
        <strain evidence="2">JCM 4714</strain>
    </source>
</reference>
<keyword evidence="3" id="KW-1185">Reference proteome</keyword>
<dbReference type="AlphaFoldDB" id="A0A918YMT0"/>
<keyword evidence="1" id="KW-0732">Signal</keyword>
<dbReference type="Proteomes" id="UP000655443">
    <property type="component" value="Unassembled WGS sequence"/>
</dbReference>
<proteinExistence type="predicted"/>
<feature type="signal peptide" evidence="1">
    <location>
        <begin position="1"/>
        <end position="34"/>
    </location>
</feature>
<evidence type="ECO:0000313" key="3">
    <source>
        <dbReference type="Proteomes" id="UP000655443"/>
    </source>
</evidence>
<comment type="caution">
    <text evidence="2">The sequence shown here is derived from an EMBL/GenBank/DDBJ whole genome shotgun (WGS) entry which is preliminary data.</text>
</comment>
<feature type="chain" id="PRO_5037117552" evidence="1">
    <location>
        <begin position="35"/>
        <end position="153"/>
    </location>
</feature>
<dbReference type="EMBL" id="BMVG01000016">
    <property type="protein sequence ID" value="GHE08455.1"/>
    <property type="molecule type" value="Genomic_DNA"/>
</dbReference>
<name>A0A918YMT0_9ACTN</name>
<sequence>MDSTRADRRGIARLLAVCAVLVGLFLMHGAPATAAEGCHDATPMTVAAPTGHGHHAAMNGMAVSPAHGAGVVGPATAAATATATSGTGGTLCVSTPAHERFPLPAPSLLAVAGAGGLALWASARRRAAAGGTGRRGPPARGQDLLLQVCVART</sequence>
<protein>
    <submittedName>
        <fullName evidence="2">Uncharacterized protein</fullName>
    </submittedName>
</protein>
<evidence type="ECO:0000313" key="2">
    <source>
        <dbReference type="EMBL" id="GHE08455.1"/>
    </source>
</evidence>